<dbReference type="EMBL" id="JAGGJX010000003">
    <property type="protein sequence ID" value="MBP1855401.1"/>
    <property type="molecule type" value="Genomic_DNA"/>
</dbReference>
<gene>
    <name evidence="2" type="ORF">J2Z43_001796</name>
</gene>
<dbReference type="Proteomes" id="UP000767291">
    <property type="component" value="Unassembled WGS sequence"/>
</dbReference>
<protein>
    <submittedName>
        <fullName evidence="2">Uncharacterized protein</fullName>
    </submittedName>
</protein>
<reference evidence="2 3" key="1">
    <citation type="submission" date="2021-03" db="EMBL/GenBank/DDBJ databases">
        <title>Genomic Encyclopedia of Type Strains, Phase IV (KMG-IV): sequencing the most valuable type-strain genomes for metagenomic binning, comparative biology and taxonomic classification.</title>
        <authorList>
            <person name="Goeker M."/>
        </authorList>
    </citation>
    <scope>NUCLEOTIDE SEQUENCE [LARGE SCALE GENOMIC DNA]</scope>
    <source>
        <strain evidence="2 3">DSM 1289</strain>
    </source>
</reference>
<feature type="compositionally biased region" description="Acidic residues" evidence="1">
    <location>
        <begin position="66"/>
        <end position="75"/>
    </location>
</feature>
<feature type="region of interest" description="Disordered" evidence="1">
    <location>
        <begin position="45"/>
        <end position="92"/>
    </location>
</feature>
<evidence type="ECO:0000256" key="1">
    <source>
        <dbReference type="SAM" id="MobiDB-lite"/>
    </source>
</evidence>
<dbReference type="RefSeq" id="WP_209456845.1">
    <property type="nucleotide sequence ID" value="NZ_BAAACS010000012.1"/>
</dbReference>
<sequence length="92" mass="10447">MAKVLAPNKQYTGLSASVGFVNGVGETEDKDLLKWFKAHGYEIEEIEEQKEPEAEQDKELEKEKEEENEPEPNVEVEDKPKGKDKGKGKNKE</sequence>
<proteinExistence type="predicted"/>
<feature type="compositionally biased region" description="Basic and acidic residues" evidence="1">
    <location>
        <begin position="49"/>
        <end position="65"/>
    </location>
</feature>
<accession>A0ABS4EBT8</accession>
<feature type="compositionally biased region" description="Basic and acidic residues" evidence="1">
    <location>
        <begin position="76"/>
        <end position="92"/>
    </location>
</feature>
<name>A0ABS4EBT8_9FIRM</name>
<organism evidence="2 3">
    <name type="scientific">Metaclostridioides mangenotii</name>
    <dbReference type="NCBI Taxonomy" id="1540"/>
    <lineage>
        <taxon>Bacteria</taxon>
        <taxon>Bacillati</taxon>
        <taxon>Bacillota</taxon>
        <taxon>Clostridia</taxon>
        <taxon>Peptostreptococcales</taxon>
        <taxon>Peptostreptococcaceae</taxon>
        <taxon>Metaclostridioides</taxon>
    </lineage>
</organism>
<evidence type="ECO:0000313" key="3">
    <source>
        <dbReference type="Proteomes" id="UP000767291"/>
    </source>
</evidence>
<evidence type="ECO:0000313" key="2">
    <source>
        <dbReference type="EMBL" id="MBP1855401.1"/>
    </source>
</evidence>
<keyword evidence="3" id="KW-1185">Reference proteome</keyword>
<comment type="caution">
    <text evidence="2">The sequence shown here is derived from an EMBL/GenBank/DDBJ whole genome shotgun (WGS) entry which is preliminary data.</text>
</comment>